<dbReference type="GO" id="GO:0007234">
    <property type="term" value="P:osmosensory signaling via phosphorelay pathway"/>
    <property type="evidence" value="ECO:0007669"/>
    <property type="project" value="TreeGrafter"/>
</dbReference>
<reference evidence="8 9" key="1">
    <citation type="journal article" date="2011" name="BMC Genomics">
        <title>Comparative genome analysis and genome-guided physiological analysis of Roseobacter litoralis.</title>
        <authorList>
            <person name="Kalhoefer D."/>
            <person name="Thole S."/>
            <person name="Voget S."/>
            <person name="Lehmann R."/>
            <person name="Liesegang H."/>
            <person name="Wollher A."/>
            <person name="Daniel R."/>
            <person name="Simon M."/>
            <person name="Brinkhoff T."/>
        </authorList>
    </citation>
    <scope>NUCLEOTIDE SEQUENCE [LARGE SCALE GENOMIC DNA]</scope>
    <source>
        <strain evidence="9">ATCC 49566 / DSM 6996 / JCM 21268 / NBRC 15278 / OCh 149</strain>
    </source>
</reference>
<dbReference type="EMBL" id="CP002623">
    <property type="protein sequence ID" value="AEI93751.1"/>
    <property type="molecule type" value="Genomic_DNA"/>
</dbReference>
<dbReference type="Gene3D" id="1.10.287.130">
    <property type="match status" value="1"/>
</dbReference>
<dbReference type="GO" id="GO:0000155">
    <property type="term" value="F:phosphorelay sensor kinase activity"/>
    <property type="evidence" value="ECO:0007669"/>
    <property type="project" value="InterPro"/>
</dbReference>
<dbReference type="GO" id="GO:0030295">
    <property type="term" value="F:protein kinase activator activity"/>
    <property type="evidence" value="ECO:0007669"/>
    <property type="project" value="TreeGrafter"/>
</dbReference>
<dbReference type="PRINTS" id="PR00344">
    <property type="entry name" value="BCTRLSENSOR"/>
</dbReference>
<keyword evidence="3" id="KW-0597">Phosphoprotein</keyword>
<dbReference type="eggNOG" id="COG4251">
    <property type="taxonomic scope" value="Bacteria"/>
</dbReference>
<dbReference type="OrthoDB" id="9795133at2"/>
<gene>
    <name evidence="8" type="ordered locus">RLO149_c017590</name>
</gene>
<name>F7ZIN2_ROSLO</name>
<evidence type="ECO:0000313" key="9">
    <source>
        <dbReference type="Proteomes" id="UP000001353"/>
    </source>
</evidence>
<dbReference type="PANTHER" id="PTHR42878">
    <property type="entry name" value="TWO-COMPONENT HISTIDINE KINASE"/>
    <property type="match status" value="1"/>
</dbReference>
<dbReference type="EC" id="2.7.13.3" evidence="2"/>
<keyword evidence="6" id="KW-0812">Transmembrane</keyword>
<feature type="transmembrane region" description="Helical" evidence="6">
    <location>
        <begin position="28"/>
        <end position="52"/>
    </location>
</feature>
<dbReference type="SUPFAM" id="SSF47384">
    <property type="entry name" value="Homodimeric domain of signal transducing histidine kinase"/>
    <property type="match status" value="1"/>
</dbReference>
<evidence type="ECO:0000259" key="7">
    <source>
        <dbReference type="PROSITE" id="PS50109"/>
    </source>
</evidence>
<evidence type="ECO:0000256" key="3">
    <source>
        <dbReference type="ARBA" id="ARBA00022553"/>
    </source>
</evidence>
<accession>F7ZIN2</accession>
<dbReference type="SMART" id="SM00388">
    <property type="entry name" value="HisKA"/>
    <property type="match status" value="1"/>
</dbReference>
<comment type="catalytic activity">
    <reaction evidence="1">
        <text>ATP + protein L-histidine = ADP + protein N-phospho-L-histidine.</text>
        <dbReference type="EC" id="2.7.13.3"/>
    </reaction>
</comment>
<dbReference type="RefSeq" id="WP_013961684.1">
    <property type="nucleotide sequence ID" value="NC_015730.1"/>
</dbReference>
<evidence type="ECO:0000256" key="5">
    <source>
        <dbReference type="ARBA" id="ARBA00022777"/>
    </source>
</evidence>
<keyword evidence="9" id="KW-1185">Reference proteome</keyword>
<dbReference type="PANTHER" id="PTHR42878:SF15">
    <property type="entry name" value="BACTERIOPHYTOCHROME"/>
    <property type="match status" value="1"/>
</dbReference>
<feature type="transmembrane region" description="Helical" evidence="6">
    <location>
        <begin position="64"/>
        <end position="88"/>
    </location>
</feature>
<dbReference type="STRING" id="391595.RLO149_c017590"/>
<proteinExistence type="predicted"/>
<dbReference type="InterPro" id="IPR036097">
    <property type="entry name" value="HisK_dim/P_sf"/>
</dbReference>
<sequence>MWDVFISVFDTAQFVPHGMCLLWRPDLLILHGGSDLLIALAYFAIPLIIIQAKKKRPDLIDPAVARMFAAFITACALSHTGALFTLWFPAYALQGIVKLMTAGVSIYTAIQLARIMPLFLSLPSREELIRKDAQIILGERKIQEAQEAQEKLSEFAHIASHDLKAPLRGISNQAKFIEMDHEDALAPQARKRLARISELCEQVETSITTLLQYSSIRTVSVPSSIDPRQAIEAVVDPMSEFLSENNASISIETDLPKLRSDPSQIEVVFRNLILNAIIYNTSNKKQIAIGHVRHANLDGQEIWDAYYVKDNGIGIAEEFQDAVFKMFKRLHSDAEFGPGTGSGLAFVKKVVGVTNGAVGFSSIIGEGSTFYVSFADQRQFEQNAAVSRSLTGAGLGHAT</sequence>
<dbReference type="InterPro" id="IPR004358">
    <property type="entry name" value="Sig_transdc_His_kin-like_C"/>
</dbReference>
<dbReference type="InterPro" id="IPR058544">
    <property type="entry name" value="ETR1_N"/>
</dbReference>
<dbReference type="InterPro" id="IPR005467">
    <property type="entry name" value="His_kinase_dom"/>
</dbReference>
<dbReference type="Pfam" id="PF00512">
    <property type="entry name" value="HisKA"/>
    <property type="match status" value="1"/>
</dbReference>
<dbReference type="Proteomes" id="UP000001353">
    <property type="component" value="Chromosome"/>
</dbReference>
<dbReference type="InterPro" id="IPR003594">
    <property type="entry name" value="HATPase_dom"/>
</dbReference>
<evidence type="ECO:0000313" key="8">
    <source>
        <dbReference type="EMBL" id="AEI93751.1"/>
    </source>
</evidence>
<evidence type="ECO:0000256" key="6">
    <source>
        <dbReference type="SAM" id="Phobius"/>
    </source>
</evidence>
<keyword evidence="6" id="KW-1133">Transmembrane helix</keyword>
<evidence type="ECO:0000256" key="2">
    <source>
        <dbReference type="ARBA" id="ARBA00012438"/>
    </source>
</evidence>
<dbReference type="CDD" id="cd00082">
    <property type="entry name" value="HisKA"/>
    <property type="match status" value="1"/>
</dbReference>
<keyword evidence="5 8" id="KW-0418">Kinase</keyword>
<dbReference type="SMART" id="SM00387">
    <property type="entry name" value="HATPase_c"/>
    <property type="match status" value="1"/>
</dbReference>
<dbReference type="PROSITE" id="PS50109">
    <property type="entry name" value="HIS_KIN"/>
    <property type="match status" value="1"/>
</dbReference>
<dbReference type="AlphaFoldDB" id="F7ZIN2"/>
<dbReference type="Pfam" id="PF25487">
    <property type="entry name" value="ETR1_N"/>
    <property type="match status" value="1"/>
</dbReference>
<dbReference type="InterPro" id="IPR003661">
    <property type="entry name" value="HisK_dim/P_dom"/>
</dbReference>
<feature type="domain" description="Histidine kinase" evidence="7">
    <location>
        <begin position="158"/>
        <end position="378"/>
    </location>
</feature>
<dbReference type="InterPro" id="IPR050351">
    <property type="entry name" value="BphY/WalK/GraS-like"/>
</dbReference>
<dbReference type="GO" id="GO:0000156">
    <property type="term" value="F:phosphorelay response regulator activity"/>
    <property type="evidence" value="ECO:0007669"/>
    <property type="project" value="TreeGrafter"/>
</dbReference>
<organism evidence="8 9">
    <name type="scientific">Roseobacter litoralis (strain ATCC 49566 / DSM 6996 / JCM 21268 / NBRC 15278 / OCh 149)</name>
    <dbReference type="NCBI Taxonomy" id="391595"/>
    <lineage>
        <taxon>Bacteria</taxon>
        <taxon>Pseudomonadati</taxon>
        <taxon>Pseudomonadota</taxon>
        <taxon>Alphaproteobacteria</taxon>
        <taxon>Rhodobacterales</taxon>
        <taxon>Roseobacteraceae</taxon>
        <taxon>Roseobacter</taxon>
    </lineage>
</organism>
<evidence type="ECO:0000256" key="1">
    <source>
        <dbReference type="ARBA" id="ARBA00000085"/>
    </source>
</evidence>
<dbReference type="InterPro" id="IPR036890">
    <property type="entry name" value="HATPase_C_sf"/>
</dbReference>
<keyword evidence="6" id="KW-0472">Membrane</keyword>
<dbReference type="SUPFAM" id="SSF55874">
    <property type="entry name" value="ATPase domain of HSP90 chaperone/DNA topoisomerase II/histidine kinase"/>
    <property type="match status" value="1"/>
</dbReference>
<keyword evidence="4" id="KW-0808">Transferase</keyword>
<dbReference type="KEGG" id="rli:RLO149_c017590"/>
<protein>
    <recommendedName>
        <fullName evidence="2">histidine kinase</fullName>
        <ecNumber evidence="2">2.7.13.3</ecNumber>
    </recommendedName>
</protein>
<dbReference type="Gene3D" id="3.30.565.10">
    <property type="entry name" value="Histidine kinase-like ATPase, C-terminal domain"/>
    <property type="match status" value="1"/>
</dbReference>
<evidence type="ECO:0000256" key="4">
    <source>
        <dbReference type="ARBA" id="ARBA00022679"/>
    </source>
</evidence>
<dbReference type="Pfam" id="PF02518">
    <property type="entry name" value="HATPase_c"/>
    <property type="match status" value="1"/>
</dbReference>
<dbReference type="HOGENOM" id="CLU_000445_114_39_5"/>